<evidence type="ECO:0000256" key="1">
    <source>
        <dbReference type="ARBA" id="ARBA00022987"/>
    </source>
</evidence>
<dbReference type="AlphaFoldDB" id="A0A8J3ID23"/>
<dbReference type="GO" id="GO:0031412">
    <property type="term" value="P:gas vesicle organization"/>
    <property type="evidence" value="ECO:0007669"/>
    <property type="project" value="InterPro"/>
</dbReference>
<comment type="subcellular location">
    <subcellularLocation>
        <location evidence="2">Gas vesicle</location>
    </subcellularLocation>
</comment>
<dbReference type="Pfam" id="PF05121">
    <property type="entry name" value="GvpK"/>
    <property type="match status" value="1"/>
</dbReference>
<name>A0A8J3ID23_9CHLR</name>
<evidence type="ECO:0008006" key="7">
    <source>
        <dbReference type="Google" id="ProtNLM"/>
    </source>
</evidence>
<evidence type="ECO:0000256" key="4">
    <source>
        <dbReference type="SAM" id="MobiDB-lite"/>
    </source>
</evidence>
<dbReference type="PROSITE" id="PS00234">
    <property type="entry name" value="GAS_VESICLE_A_1"/>
    <property type="match status" value="1"/>
</dbReference>
<reference evidence="5" key="1">
    <citation type="submission" date="2020-10" db="EMBL/GenBank/DDBJ databases">
        <title>Taxonomic study of unclassified bacteria belonging to the class Ktedonobacteria.</title>
        <authorList>
            <person name="Yabe S."/>
            <person name="Wang C.M."/>
            <person name="Zheng Y."/>
            <person name="Sakai Y."/>
            <person name="Cavaletti L."/>
            <person name="Monciardini P."/>
            <person name="Donadio S."/>
        </authorList>
    </citation>
    <scope>NUCLEOTIDE SEQUENCE</scope>
    <source>
        <strain evidence="5">SOSP1-1</strain>
    </source>
</reference>
<dbReference type="GO" id="GO:0005198">
    <property type="term" value="F:structural molecule activity"/>
    <property type="evidence" value="ECO:0007669"/>
    <property type="project" value="InterPro"/>
</dbReference>
<proteinExistence type="inferred from homology"/>
<dbReference type="GO" id="GO:0031411">
    <property type="term" value="C:gas vesicle"/>
    <property type="evidence" value="ECO:0007669"/>
    <property type="project" value="UniProtKB-SubCell"/>
</dbReference>
<protein>
    <recommendedName>
        <fullName evidence="7">Gas vesicle protein</fullName>
    </recommendedName>
</protein>
<feature type="compositionally biased region" description="Polar residues" evidence="4">
    <location>
        <begin position="144"/>
        <end position="154"/>
    </location>
</feature>
<accession>A0A8J3ID23</accession>
<evidence type="ECO:0000256" key="3">
    <source>
        <dbReference type="ARBA" id="ARBA00035659"/>
    </source>
</evidence>
<organism evidence="5 6">
    <name type="scientific">Ktedonospora formicarum</name>
    <dbReference type="NCBI Taxonomy" id="2778364"/>
    <lineage>
        <taxon>Bacteria</taxon>
        <taxon>Bacillati</taxon>
        <taxon>Chloroflexota</taxon>
        <taxon>Ktedonobacteria</taxon>
        <taxon>Ktedonobacterales</taxon>
        <taxon>Ktedonobacteraceae</taxon>
        <taxon>Ktedonospora</taxon>
    </lineage>
</organism>
<keyword evidence="6" id="KW-1185">Reference proteome</keyword>
<sequence>MNNQESQNNEQLLRSQHFTLLELLDRLLDKGAMVKGEILLSVADIDLVYLNLGLLLSSVKTIENAARRSSHGEPDWLTPQPPSQGGLLDEGLVREEEKEAPPAPLSEEKSQGSSDTGDEEATASLEKEEGQNKDDEEAIVRALPSTSGPITDQTAKPKANIDPKNVEKGLAKLVLTLVDLIRKLMEKQAIRRIEDDQLSSDEIEKVGNAFLLLEEKMEELKETFGLTDEDLNLDLGPLGDLL</sequence>
<feature type="region of interest" description="Disordered" evidence="4">
    <location>
        <begin position="142"/>
        <end position="161"/>
    </location>
</feature>
<gene>
    <name evidence="5" type="ORF">KSX_72820</name>
</gene>
<comment type="caution">
    <text evidence="5">The sequence shown here is derived from an EMBL/GenBank/DDBJ whole genome shotgun (WGS) entry which is preliminary data.</text>
</comment>
<evidence type="ECO:0000313" key="6">
    <source>
        <dbReference type="Proteomes" id="UP000612362"/>
    </source>
</evidence>
<evidence type="ECO:0000313" key="5">
    <source>
        <dbReference type="EMBL" id="GHO49119.1"/>
    </source>
</evidence>
<dbReference type="Proteomes" id="UP000612362">
    <property type="component" value="Unassembled WGS sequence"/>
</dbReference>
<evidence type="ECO:0000256" key="2">
    <source>
        <dbReference type="ARBA" id="ARBA00035108"/>
    </source>
</evidence>
<dbReference type="PANTHER" id="PTHR40137">
    <property type="entry name" value="PROTEIN GVPK 1"/>
    <property type="match status" value="1"/>
</dbReference>
<dbReference type="EMBL" id="BNJF01000004">
    <property type="protein sequence ID" value="GHO49119.1"/>
    <property type="molecule type" value="Genomic_DNA"/>
</dbReference>
<dbReference type="PANTHER" id="PTHR40137:SF2">
    <property type="entry name" value="PROTEIN GVPK 1"/>
    <property type="match status" value="1"/>
</dbReference>
<dbReference type="InterPro" id="IPR018493">
    <property type="entry name" value="GvpA-like_CS"/>
</dbReference>
<dbReference type="InterPro" id="IPR007805">
    <property type="entry name" value="GvpK"/>
</dbReference>
<feature type="compositionally biased region" description="Basic and acidic residues" evidence="4">
    <location>
        <begin position="91"/>
        <end position="110"/>
    </location>
</feature>
<dbReference type="InterPro" id="IPR000638">
    <property type="entry name" value="Gas-vesicle_GvpA-like"/>
</dbReference>
<dbReference type="GO" id="GO:0012506">
    <property type="term" value="C:vesicle membrane"/>
    <property type="evidence" value="ECO:0007669"/>
    <property type="project" value="InterPro"/>
</dbReference>
<dbReference type="Pfam" id="PF00741">
    <property type="entry name" value="Gas_vesicle"/>
    <property type="match status" value="1"/>
</dbReference>
<keyword evidence="1" id="KW-0304">Gas vesicle</keyword>
<feature type="region of interest" description="Disordered" evidence="4">
    <location>
        <begin position="67"/>
        <end position="136"/>
    </location>
</feature>
<comment type="similarity">
    <text evidence="3">Belongs to the gas vesicle GvpK family.</text>
</comment>